<dbReference type="PANTHER" id="PTHR43687:SF1">
    <property type="entry name" value="FERREDOXIN III"/>
    <property type="match status" value="1"/>
</dbReference>
<dbReference type="EMBL" id="FOHU01000005">
    <property type="protein sequence ID" value="SET16250.1"/>
    <property type="molecule type" value="Genomic_DNA"/>
</dbReference>
<dbReference type="AlphaFoldDB" id="A0A1I0C9V5"/>
<evidence type="ECO:0000313" key="6">
    <source>
        <dbReference type="EMBL" id="SET16250.1"/>
    </source>
</evidence>
<keyword evidence="4" id="KW-0411">Iron-sulfur</keyword>
<evidence type="ECO:0000256" key="3">
    <source>
        <dbReference type="ARBA" id="ARBA00023004"/>
    </source>
</evidence>
<dbReference type="InterPro" id="IPR017896">
    <property type="entry name" value="4Fe4S_Fe-S-bd"/>
</dbReference>
<dbReference type="Gene3D" id="3.30.70.20">
    <property type="match status" value="2"/>
</dbReference>
<dbReference type="PANTHER" id="PTHR43687">
    <property type="entry name" value="ADENYLYLSULFATE REDUCTASE, BETA SUBUNIT"/>
    <property type="match status" value="1"/>
</dbReference>
<feature type="domain" description="4Fe-4S ferredoxin-type" evidence="5">
    <location>
        <begin position="10"/>
        <end position="39"/>
    </location>
</feature>
<dbReference type="Pfam" id="PF14697">
    <property type="entry name" value="Fer4_21"/>
    <property type="match status" value="1"/>
</dbReference>
<keyword evidence="3" id="KW-0408">Iron</keyword>
<name>A0A1I0C9V5_9FIRM</name>
<dbReference type="RefSeq" id="WP_090441804.1">
    <property type="nucleotide sequence ID" value="NZ_FOHU01000005.1"/>
</dbReference>
<dbReference type="STRING" id="426128.SAMN05660297_01553"/>
<feature type="domain" description="4Fe-4S ferredoxin-type" evidence="5">
    <location>
        <begin position="40"/>
        <end position="69"/>
    </location>
</feature>
<keyword evidence="7" id="KW-1185">Reference proteome</keyword>
<dbReference type="SUPFAM" id="SSF54862">
    <property type="entry name" value="4Fe-4S ferredoxins"/>
    <property type="match status" value="1"/>
</dbReference>
<sequence>MSLQYIKDVANIKFDKNKCIGCGMCLDVCPHEVFAMTINGVVLEKKDNCIECGACSKNCPVEAIEVKAGVG</sequence>
<dbReference type="PROSITE" id="PS51379">
    <property type="entry name" value="4FE4S_FER_2"/>
    <property type="match status" value="2"/>
</dbReference>
<gene>
    <name evidence="6" type="ORF">SAMN05660297_01553</name>
</gene>
<dbReference type="InterPro" id="IPR017900">
    <property type="entry name" value="4Fe4S_Fe_S_CS"/>
</dbReference>
<proteinExistence type="predicted"/>
<reference evidence="6 7" key="1">
    <citation type="submission" date="2016-10" db="EMBL/GenBank/DDBJ databases">
        <authorList>
            <person name="de Groot N.N."/>
        </authorList>
    </citation>
    <scope>NUCLEOTIDE SEQUENCE [LARGE SCALE GENOMIC DNA]</scope>
    <source>
        <strain evidence="6 7">DSM 18979</strain>
    </source>
</reference>
<evidence type="ECO:0000256" key="2">
    <source>
        <dbReference type="ARBA" id="ARBA00022723"/>
    </source>
</evidence>
<evidence type="ECO:0000256" key="1">
    <source>
        <dbReference type="ARBA" id="ARBA00022485"/>
    </source>
</evidence>
<dbReference type="PROSITE" id="PS00198">
    <property type="entry name" value="4FE4S_FER_1"/>
    <property type="match status" value="2"/>
</dbReference>
<evidence type="ECO:0000259" key="5">
    <source>
        <dbReference type="PROSITE" id="PS51379"/>
    </source>
</evidence>
<evidence type="ECO:0000256" key="4">
    <source>
        <dbReference type="ARBA" id="ARBA00023014"/>
    </source>
</evidence>
<organism evidence="6 7">
    <name type="scientific">Natronincola peptidivorans</name>
    <dbReference type="NCBI Taxonomy" id="426128"/>
    <lineage>
        <taxon>Bacteria</taxon>
        <taxon>Bacillati</taxon>
        <taxon>Bacillota</taxon>
        <taxon>Clostridia</taxon>
        <taxon>Peptostreptococcales</taxon>
        <taxon>Natronincolaceae</taxon>
        <taxon>Natronincola</taxon>
    </lineage>
</organism>
<dbReference type="OrthoDB" id="9804603at2"/>
<dbReference type="GO" id="GO:0046872">
    <property type="term" value="F:metal ion binding"/>
    <property type="evidence" value="ECO:0007669"/>
    <property type="project" value="UniProtKB-KW"/>
</dbReference>
<dbReference type="GO" id="GO:0051539">
    <property type="term" value="F:4 iron, 4 sulfur cluster binding"/>
    <property type="evidence" value="ECO:0007669"/>
    <property type="project" value="UniProtKB-KW"/>
</dbReference>
<evidence type="ECO:0000313" key="7">
    <source>
        <dbReference type="Proteomes" id="UP000199568"/>
    </source>
</evidence>
<protein>
    <submittedName>
        <fullName evidence="6">4Fe-4S dicluster domain-containing protein</fullName>
    </submittedName>
</protein>
<keyword evidence="1" id="KW-0004">4Fe-4S</keyword>
<dbReference type="InterPro" id="IPR050572">
    <property type="entry name" value="Fe-S_Ferredoxin"/>
</dbReference>
<dbReference type="Proteomes" id="UP000199568">
    <property type="component" value="Unassembled WGS sequence"/>
</dbReference>
<keyword evidence="2" id="KW-0479">Metal-binding</keyword>
<accession>A0A1I0C9V5</accession>